<proteinExistence type="predicted"/>
<reference evidence="2" key="1">
    <citation type="submission" date="2016-11" db="UniProtKB">
        <authorList>
            <consortium name="WormBaseParasite"/>
        </authorList>
    </citation>
    <scope>IDENTIFICATION</scope>
    <source>
        <strain evidence="2">KR3021</strain>
    </source>
</reference>
<dbReference type="WBParaSite" id="RSKR_0000800900.1">
    <property type="protein sequence ID" value="RSKR_0000800900.1"/>
    <property type="gene ID" value="RSKR_0000800900"/>
</dbReference>
<accession>A0AC35U6X5</accession>
<dbReference type="Proteomes" id="UP000095286">
    <property type="component" value="Unplaced"/>
</dbReference>
<sequence length="857" mass="99151">MSEELKKRLEVPTTFNTQFIENHLKCYDNYQNKDQFFQRADRAWMVYDLLLRTGYNDGTSKKVQIGIERLLNRGTYCAAYPLHERLSRKDPVIKVSDMTDRELLFKHWGSFKAFFRFQPLDLIKRYFGTKFGLYFAWLGYYTKLLIFPAIIGLIVVIAGVSTYHNDIPSNDICGTDGIGSTTFLCPSCEKYCDFTKLSDSCFYSKLTYIFDNNYTVFFAIIMSIWATLFLEGWKRFHAELAWKWGLLDFEIEEEAMRPEFQLKIKTTKLNPVTGKEDPHIPGIQKIIRMICSGITVLFFVCLVLAFAFGIIFYRVICTYTLYKLDANNILRSNVTIVTSMTAASINLVVILSLNYMYTWLAVKLTEMECPRTQTEFDNSYCLKVFLFQWVNYFSSPLYIAFFKGRFNSVPNALDPTDLGSELQITPSMEQCDPAGCMVELVIQLAFIMCGKQFFSGFMEICYPFILNWRRKVKLPSVNSLRAMWSKHNSEVTPINIPIQTDLNSGREKILVKQYEKDFALNSVHHQYLFDEYLEMVIQFGFVTLFVTAFPLAPLFALINNVLEIRMDALKFLSANRRPVPSQSKNIGIWLSILDGISTFAVLVNASVIAFTSDFVPKLFYYFKYEKELYGYMDNSLSYFDASLLNMNITSNYGDVKVCRYRGYIQPTCHFKNKHPELFHANDDCNNEYIAKGDWWQILACRLAFILIFEHLVFVIKILFAYIIPDIPTHILLQLQREKFLNRQAVLNQHEMSKIKKMKDTSNISNSDLLKRAKAQVSSKDVIFESGQVTNEKDLMSSQLQEILTSKNNEASSRLPRKKMSSIVSHKYEEDPSIPGGIQENDNHLHSVSSLDSFYTAN</sequence>
<protein>
    <submittedName>
        <fullName evidence="2">Anoctamin</fullName>
    </submittedName>
</protein>
<name>A0AC35U6X5_9BILA</name>
<evidence type="ECO:0000313" key="2">
    <source>
        <dbReference type="WBParaSite" id="RSKR_0000800900.1"/>
    </source>
</evidence>
<organism evidence="1 2">
    <name type="scientific">Rhabditophanes sp. KR3021</name>
    <dbReference type="NCBI Taxonomy" id="114890"/>
    <lineage>
        <taxon>Eukaryota</taxon>
        <taxon>Metazoa</taxon>
        <taxon>Ecdysozoa</taxon>
        <taxon>Nematoda</taxon>
        <taxon>Chromadorea</taxon>
        <taxon>Rhabditida</taxon>
        <taxon>Tylenchina</taxon>
        <taxon>Panagrolaimomorpha</taxon>
        <taxon>Strongyloidoidea</taxon>
        <taxon>Alloionematidae</taxon>
        <taxon>Rhabditophanes</taxon>
    </lineage>
</organism>
<evidence type="ECO:0000313" key="1">
    <source>
        <dbReference type="Proteomes" id="UP000095286"/>
    </source>
</evidence>